<feature type="domain" description="Glycosyltransferase subfamily 4-like N-terminal" evidence="1">
    <location>
        <begin position="49"/>
        <end position="151"/>
    </location>
</feature>
<dbReference type="Proteomes" id="UP000316993">
    <property type="component" value="Unassembled WGS sequence"/>
</dbReference>
<comment type="caution">
    <text evidence="2">The sequence shown here is derived from an EMBL/GenBank/DDBJ whole genome shotgun (WGS) entry which is preliminary data.</text>
</comment>
<evidence type="ECO:0000313" key="2">
    <source>
        <dbReference type="EMBL" id="TQN03874.1"/>
    </source>
</evidence>
<dbReference type="Pfam" id="PF13439">
    <property type="entry name" value="Glyco_transf_4"/>
    <property type="match status" value="1"/>
</dbReference>
<organism evidence="2 3">
    <name type="scientific">Acidovorax temperans</name>
    <dbReference type="NCBI Taxonomy" id="80878"/>
    <lineage>
        <taxon>Bacteria</taxon>
        <taxon>Pseudomonadati</taxon>
        <taxon>Pseudomonadota</taxon>
        <taxon>Betaproteobacteria</taxon>
        <taxon>Burkholderiales</taxon>
        <taxon>Comamonadaceae</taxon>
        <taxon>Acidovorax</taxon>
    </lineage>
</organism>
<sequence length="340" mass="37533">MLPPHTHRRILLLKENLETGGVHTVSDALAHALEAAGHRCDNQVIRATPLARLWKAASQADVIIATHNFLPAYVAWLLGQWHRKPVITWFHGPLLEVLDRAHASAAKRRWLRWLYRRLPWLVFVSNHGCDSFMQFMGCDASAHQCLQVIPNPHPAWPAARPAPPPAAPHTVRCGYVGRLSPEKRPELLIDTLTQLPQHYALQITGEGPLARALQHESAVRAPGRIQWQGFQPATPALYQAHHVTLLTSAYEGCPMAVLESLAAGVPCVGVPIPALREMLGSHMPYALAEDHSGSALAQAVLRVMSPPAELLQRDMAEVLAQYTPQRFASAWAHLIEQVTA</sequence>
<protein>
    <submittedName>
        <fullName evidence="2">Glycosyltransferase involved in cell wall biosynthesis</fullName>
    </submittedName>
</protein>
<proteinExistence type="predicted"/>
<dbReference type="PANTHER" id="PTHR12526">
    <property type="entry name" value="GLYCOSYLTRANSFERASE"/>
    <property type="match status" value="1"/>
</dbReference>
<accession>A0A543L9D1</accession>
<name>A0A543L9D1_9BURK</name>
<dbReference type="Gene3D" id="3.40.50.2000">
    <property type="entry name" value="Glycogen Phosphorylase B"/>
    <property type="match status" value="2"/>
</dbReference>
<dbReference type="InterPro" id="IPR028098">
    <property type="entry name" value="Glyco_trans_4-like_N"/>
</dbReference>
<dbReference type="EMBL" id="VFPV01000002">
    <property type="protein sequence ID" value="TQN03874.1"/>
    <property type="molecule type" value="Genomic_DNA"/>
</dbReference>
<gene>
    <name evidence="2" type="ORF">BDD18_2576</name>
</gene>
<reference evidence="2 3" key="1">
    <citation type="submission" date="2019-06" db="EMBL/GenBank/DDBJ databases">
        <title>Genomic Encyclopedia of Archaeal and Bacterial Type Strains, Phase II (KMG-II): from individual species to whole genera.</title>
        <authorList>
            <person name="Goeker M."/>
        </authorList>
    </citation>
    <scope>NUCLEOTIDE SEQUENCE [LARGE SCALE GENOMIC DNA]</scope>
    <source>
        <strain evidence="2 3">DSM 7270</strain>
    </source>
</reference>
<dbReference type="AlphaFoldDB" id="A0A543L9D1"/>
<evidence type="ECO:0000259" key="1">
    <source>
        <dbReference type="Pfam" id="PF13439"/>
    </source>
</evidence>
<dbReference type="RefSeq" id="WP_142083611.1">
    <property type="nucleotide sequence ID" value="NZ_VFPV01000002.1"/>
</dbReference>
<dbReference type="Pfam" id="PF13692">
    <property type="entry name" value="Glyco_trans_1_4"/>
    <property type="match status" value="1"/>
</dbReference>
<dbReference type="CDD" id="cd03801">
    <property type="entry name" value="GT4_PimA-like"/>
    <property type="match status" value="1"/>
</dbReference>
<dbReference type="SUPFAM" id="SSF53756">
    <property type="entry name" value="UDP-Glycosyltransferase/glycogen phosphorylase"/>
    <property type="match status" value="1"/>
</dbReference>
<dbReference type="GO" id="GO:0016757">
    <property type="term" value="F:glycosyltransferase activity"/>
    <property type="evidence" value="ECO:0007669"/>
    <property type="project" value="UniProtKB-ARBA"/>
</dbReference>
<evidence type="ECO:0000313" key="3">
    <source>
        <dbReference type="Proteomes" id="UP000316993"/>
    </source>
</evidence>
<keyword evidence="2" id="KW-0808">Transferase</keyword>